<evidence type="ECO:0000313" key="2">
    <source>
        <dbReference type="Proteomes" id="UP000256542"/>
    </source>
</evidence>
<comment type="caution">
    <text evidence="1">The sequence shown here is derived from an EMBL/GenBank/DDBJ whole genome shotgun (WGS) entry which is preliminary data.</text>
</comment>
<sequence length="74" mass="8408">MSNFLRGMGSVFNLFPDTDYMAMVPDEGEMLQRARADVVRSMKSTYLRTKLDYGVDDATLKTLQRANKAKIQKA</sequence>
<dbReference type="AlphaFoldDB" id="A0A3E0DS52"/>
<dbReference type="OrthoDB" id="9956659at2"/>
<keyword evidence="2" id="KW-1185">Reference proteome</keyword>
<dbReference type="EMBL" id="QUNG01000002">
    <property type="protein sequence ID" value="REG85854.1"/>
    <property type="molecule type" value="Genomic_DNA"/>
</dbReference>
<accession>A0A3E0DS52</accession>
<gene>
    <name evidence="1" type="ORF">DFP81_102393</name>
</gene>
<evidence type="ECO:0000313" key="1">
    <source>
        <dbReference type="EMBL" id="REG85854.1"/>
    </source>
</evidence>
<organism evidence="1 2">
    <name type="scientific">Marinomonas pollencensis</name>
    <dbReference type="NCBI Taxonomy" id="491954"/>
    <lineage>
        <taxon>Bacteria</taxon>
        <taxon>Pseudomonadati</taxon>
        <taxon>Pseudomonadota</taxon>
        <taxon>Gammaproteobacteria</taxon>
        <taxon>Oceanospirillales</taxon>
        <taxon>Oceanospirillaceae</taxon>
        <taxon>Marinomonas</taxon>
    </lineage>
</organism>
<name>A0A3E0DS52_9GAMM</name>
<proteinExistence type="predicted"/>
<protein>
    <submittedName>
        <fullName evidence="1">Uncharacterized protein</fullName>
    </submittedName>
</protein>
<dbReference type="Proteomes" id="UP000256542">
    <property type="component" value="Unassembled WGS sequence"/>
</dbReference>
<dbReference type="RefSeq" id="WP_115896625.1">
    <property type="nucleotide sequence ID" value="NZ_QUNG01000002.1"/>
</dbReference>
<reference evidence="1 2" key="1">
    <citation type="submission" date="2018-08" db="EMBL/GenBank/DDBJ databases">
        <title>Genomic Encyclopedia of Type Strains, Phase III (KMG-III): the genomes of soil and plant-associated and newly described type strains.</title>
        <authorList>
            <person name="Whitman W."/>
        </authorList>
    </citation>
    <scope>NUCLEOTIDE SEQUENCE [LARGE SCALE GENOMIC DNA]</scope>
    <source>
        <strain evidence="1 2">CECT 7375</strain>
    </source>
</reference>